<gene>
    <name evidence="1" type="ORF">NCTC10172_00568</name>
</gene>
<protein>
    <submittedName>
        <fullName evidence="1">Uncharacterized protein</fullName>
    </submittedName>
</protein>
<keyword evidence="2" id="KW-1185">Reference proteome</keyword>
<sequence length="118" mass="13985">MTEKAYKEWLQTEYTKKKQSALNSLRQMSVDKLYDHIKAYKEFILALAMDHEQEIIDGKLEKMFEKQLRQVDELENFLDKGITNALSNIMLDEEIMMHLIEKVKKDQTLGAYCETSFE</sequence>
<dbReference type="KEGG" id="ahk:NCTC10172_00568"/>
<proteinExistence type="predicted"/>
<dbReference type="AlphaFoldDB" id="A0A449BJB5"/>
<dbReference type="RefSeq" id="WP_035369352.1">
    <property type="nucleotide sequence ID" value="NZ_LR215050.1"/>
</dbReference>
<dbReference type="Proteomes" id="UP000290909">
    <property type="component" value="Chromosome"/>
</dbReference>
<organism evidence="1 2">
    <name type="scientific">Acholeplasma hippikon</name>
    <dbReference type="NCBI Taxonomy" id="264636"/>
    <lineage>
        <taxon>Bacteria</taxon>
        <taxon>Bacillati</taxon>
        <taxon>Mycoplasmatota</taxon>
        <taxon>Mollicutes</taxon>
        <taxon>Acholeplasmatales</taxon>
        <taxon>Acholeplasmataceae</taxon>
        <taxon>Acholeplasma</taxon>
    </lineage>
</organism>
<dbReference type="STRING" id="1408416.GCA_000702765_00916"/>
<evidence type="ECO:0000313" key="1">
    <source>
        <dbReference type="EMBL" id="VEU82551.1"/>
    </source>
</evidence>
<evidence type="ECO:0000313" key="2">
    <source>
        <dbReference type="Proteomes" id="UP000290909"/>
    </source>
</evidence>
<accession>A0A449BJB5</accession>
<reference evidence="1 2" key="1">
    <citation type="submission" date="2019-01" db="EMBL/GenBank/DDBJ databases">
        <authorList>
            <consortium name="Pathogen Informatics"/>
        </authorList>
    </citation>
    <scope>NUCLEOTIDE SEQUENCE [LARGE SCALE GENOMIC DNA]</scope>
    <source>
        <strain evidence="1 2">NCTC10172</strain>
    </source>
</reference>
<dbReference type="EMBL" id="LR215050">
    <property type="protein sequence ID" value="VEU82551.1"/>
    <property type="molecule type" value="Genomic_DNA"/>
</dbReference>
<name>A0A449BJB5_9MOLU</name>